<evidence type="ECO:0000313" key="8">
    <source>
        <dbReference type="EMBL" id="KAF7187443.1"/>
    </source>
</evidence>
<accession>A0A8H6RAF0</accession>
<dbReference type="GO" id="GO:0016755">
    <property type="term" value="F:aminoacyltransferase activity"/>
    <property type="evidence" value="ECO:0007669"/>
    <property type="project" value="TreeGrafter"/>
</dbReference>
<name>A0A8H6RAF0_9PEZI</name>
<dbReference type="PANTHER" id="PTHR34697:SF2">
    <property type="entry name" value="PHOSPHATIDYLGLYCEROL LYSYLTRANSFERASE"/>
    <property type="match status" value="1"/>
</dbReference>
<evidence type="ECO:0000259" key="7">
    <source>
        <dbReference type="Pfam" id="PF09924"/>
    </source>
</evidence>
<dbReference type="GO" id="GO:0055091">
    <property type="term" value="P:phospholipid homeostasis"/>
    <property type="evidence" value="ECO:0007669"/>
    <property type="project" value="TreeGrafter"/>
</dbReference>
<evidence type="ECO:0000256" key="6">
    <source>
        <dbReference type="SAM" id="MobiDB-lite"/>
    </source>
</evidence>
<keyword evidence="9" id="KW-1185">Reference proteome</keyword>
<dbReference type="InterPro" id="IPR024320">
    <property type="entry name" value="LPG_synthase_C"/>
</dbReference>
<comment type="caution">
    <text evidence="8">The sequence shown here is derived from an EMBL/GenBank/DDBJ whole genome shotgun (WGS) entry which is preliminary data.</text>
</comment>
<feature type="domain" description="Phosphatidylglycerol lysyltransferase C-terminal" evidence="7">
    <location>
        <begin position="140"/>
        <end position="431"/>
    </location>
</feature>
<organism evidence="8 9">
    <name type="scientific">Pseudocercospora fuligena</name>
    <dbReference type="NCBI Taxonomy" id="685502"/>
    <lineage>
        <taxon>Eukaryota</taxon>
        <taxon>Fungi</taxon>
        <taxon>Dikarya</taxon>
        <taxon>Ascomycota</taxon>
        <taxon>Pezizomycotina</taxon>
        <taxon>Dothideomycetes</taxon>
        <taxon>Dothideomycetidae</taxon>
        <taxon>Mycosphaerellales</taxon>
        <taxon>Mycosphaerellaceae</taxon>
        <taxon>Pseudocercospora</taxon>
    </lineage>
</organism>
<evidence type="ECO:0000256" key="5">
    <source>
        <dbReference type="ARBA" id="ARBA00023136"/>
    </source>
</evidence>
<evidence type="ECO:0000256" key="1">
    <source>
        <dbReference type="ARBA" id="ARBA00004651"/>
    </source>
</evidence>
<gene>
    <name evidence="8" type="ORF">HII31_11183</name>
</gene>
<proteinExistence type="predicted"/>
<dbReference type="EMBL" id="JABCIY010000228">
    <property type="protein sequence ID" value="KAF7187443.1"/>
    <property type="molecule type" value="Genomic_DNA"/>
</dbReference>
<keyword evidence="2" id="KW-1003">Cell membrane</keyword>
<comment type="subcellular location">
    <subcellularLocation>
        <location evidence="1">Cell membrane</location>
        <topology evidence="1">Multi-pass membrane protein</topology>
    </subcellularLocation>
</comment>
<dbReference type="OrthoDB" id="5421852at2759"/>
<sequence length="475" mass="52945">MSITEEGTIQNETYLTVPTTPKKAKKLKPARSTNANDEPSSYRALGQSLSTCFLSTINASQTDLGTAMRNLGRRPMTSASRSPISSDFSSSCSTLGCVEEEPAAPQPAIRKRKSRAKFQGSSYTLRDFSAFETIETLLLQYGTASHMGVRDPSYTFFINDARTGALYYKLLDKVAVITGDPLCSPTQYESLLEEFRAFCKDHDWSVAIMAAGSDLAAFAKDKNWITMRFGVEKSINPMTNPLLLGKGGKRTVTKCKQLLKSGINVQLYCPSYQHDPELELELKRLYDDWRTIRNTERDVQAFMTVFDILALPRLMTFLYARDPLTGTIIGFAALRKLGNNAFHIDPLIAPEEAPKGTTDLLLFSAMALCNTAGISKLSLGFEPMQELSEEDISGMSSFTSKATRKVHKKMWSDLPLGGKKAFHERWHTDEELDEDLYIVFLGTPGLRHMLAMVHFANISLRSMVSSHMKKEIEGD</sequence>
<dbReference type="PANTHER" id="PTHR34697">
    <property type="entry name" value="PHOSPHATIDYLGLYCEROL LYSYLTRANSFERASE"/>
    <property type="match status" value="1"/>
</dbReference>
<dbReference type="Proteomes" id="UP000660729">
    <property type="component" value="Unassembled WGS sequence"/>
</dbReference>
<evidence type="ECO:0000256" key="3">
    <source>
        <dbReference type="ARBA" id="ARBA00022692"/>
    </source>
</evidence>
<dbReference type="AlphaFoldDB" id="A0A8H6RAF0"/>
<evidence type="ECO:0000256" key="2">
    <source>
        <dbReference type="ARBA" id="ARBA00022475"/>
    </source>
</evidence>
<feature type="region of interest" description="Disordered" evidence="6">
    <location>
        <begin position="1"/>
        <end position="42"/>
    </location>
</feature>
<evidence type="ECO:0000256" key="4">
    <source>
        <dbReference type="ARBA" id="ARBA00022989"/>
    </source>
</evidence>
<dbReference type="Pfam" id="PF09924">
    <property type="entry name" value="LPG_synthase_C"/>
    <property type="match status" value="1"/>
</dbReference>
<keyword evidence="3" id="KW-0812">Transmembrane</keyword>
<keyword evidence="5" id="KW-0472">Membrane</keyword>
<feature type="compositionally biased region" description="Polar residues" evidence="6">
    <location>
        <begin position="1"/>
        <end position="14"/>
    </location>
</feature>
<protein>
    <submittedName>
        <fullName evidence="8">Lysylphosphatidylglycerol biosynthesis bifunctional protein LysX</fullName>
    </submittedName>
</protein>
<reference evidence="8" key="1">
    <citation type="submission" date="2020-04" db="EMBL/GenBank/DDBJ databases">
        <title>Draft genome resource of the tomato pathogen Pseudocercospora fuligena.</title>
        <authorList>
            <person name="Zaccaron A."/>
        </authorList>
    </citation>
    <scope>NUCLEOTIDE SEQUENCE</scope>
    <source>
        <strain evidence="8">PF001</strain>
    </source>
</reference>
<evidence type="ECO:0000313" key="9">
    <source>
        <dbReference type="Proteomes" id="UP000660729"/>
    </source>
</evidence>
<dbReference type="InterPro" id="IPR051211">
    <property type="entry name" value="PG_lysyltransferase"/>
</dbReference>
<dbReference type="GO" id="GO:0005886">
    <property type="term" value="C:plasma membrane"/>
    <property type="evidence" value="ECO:0007669"/>
    <property type="project" value="UniProtKB-SubCell"/>
</dbReference>
<keyword evidence="4" id="KW-1133">Transmembrane helix</keyword>